<evidence type="ECO:0008006" key="2">
    <source>
        <dbReference type="Google" id="ProtNLM"/>
    </source>
</evidence>
<reference evidence="1" key="1">
    <citation type="submission" date="2018-02" db="EMBL/GenBank/DDBJ databases">
        <authorList>
            <person name="Cohen D.B."/>
            <person name="Kent A.D."/>
        </authorList>
    </citation>
    <scope>NUCLEOTIDE SEQUENCE</scope>
</reference>
<gene>
    <name evidence="1" type="ORF">FSB_LOCUS54786</name>
</gene>
<proteinExistence type="predicted"/>
<organism evidence="1">
    <name type="scientific">Fagus sylvatica</name>
    <name type="common">Beechnut</name>
    <dbReference type="NCBI Taxonomy" id="28930"/>
    <lineage>
        <taxon>Eukaryota</taxon>
        <taxon>Viridiplantae</taxon>
        <taxon>Streptophyta</taxon>
        <taxon>Embryophyta</taxon>
        <taxon>Tracheophyta</taxon>
        <taxon>Spermatophyta</taxon>
        <taxon>Magnoliopsida</taxon>
        <taxon>eudicotyledons</taxon>
        <taxon>Gunneridae</taxon>
        <taxon>Pentapetalae</taxon>
        <taxon>rosids</taxon>
        <taxon>fabids</taxon>
        <taxon>Fagales</taxon>
        <taxon>Fagaceae</taxon>
        <taxon>Fagus</taxon>
    </lineage>
</organism>
<accession>A0A2N9IRG8</accession>
<dbReference type="PANTHER" id="PTHR46033:SF1">
    <property type="entry name" value="PROTEIN MAIN-LIKE 2"/>
    <property type="match status" value="1"/>
</dbReference>
<dbReference type="EMBL" id="OIVN01006171">
    <property type="protein sequence ID" value="SPD26904.1"/>
    <property type="molecule type" value="Genomic_DNA"/>
</dbReference>
<dbReference type="AlphaFoldDB" id="A0A2N9IRG8"/>
<name>A0A2N9IRG8_FAGSY</name>
<dbReference type="InterPro" id="IPR044824">
    <property type="entry name" value="MAIN-like"/>
</dbReference>
<evidence type="ECO:0000313" key="1">
    <source>
        <dbReference type="EMBL" id="SPD26904.1"/>
    </source>
</evidence>
<sequence>MLTRALSQQCKRQLQTTPFGWLLNLHCNIEASGRMLEVMVASWNVDERAFQVGDRLIPFTLYDVALILGLPVRGEPIDCNQSHSGGYAWGKAVYELLVSGLNRAAASKQAKKGRGNLHIQGCTALLQIWACEHLGIGQKNAEINQLFPKILSMDPPKNVLSVLVAMPWEQQESVVQVAMEILQETHGSSHTAILRNDGAGPNNTTQMPSNKWPSGVDSNEVAISTETYEIMGRDVSSLLSDQAQDETSRWISTTVVDTFKDVLMEKLTESGHPPPYINFIISVHGGTTILGLAQSTSTQIGKRTRKGKQPVQDDQPGPESVFCPSCVRAMPRNCNRRKVLEQICIEKLGHQDVHTWLLEYKNDIPNQDKYALIAKEFGNAFCWNSITIPCCPKLYKAKTGQFFTVFAAAQFFTGI</sequence>
<protein>
    <recommendedName>
        <fullName evidence="2">Aminotransferase-like plant mobile domain-containing protein</fullName>
    </recommendedName>
</protein>
<dbReference type="GO" id="GO:0010073">
    <property type="term" value="P:meristem maintenance"/>
    <property type="evidence" value="ECO:0007669"/>
    <property type="project" value="InterPro"/>
</dbReference>
<dbReference type="PANTHER" id="PTHR46033">
    <property type="entry name" value="PROTEIN MAIN-LIKE 2"/>
    <property type="match status" value="1"/>
</dbReference>